<dbReference type="EMBL" id="JBGFUD010000695">
    <property type="protein sequence ID" value="MFH4975058.1"/>
    <property type="molecule type" value="Genomic_DNA"/>
</dbReference>
<keyword evidence="3" id="KW-1185">Reference proteome</keyword>
<dbReference type="Gene3D" id="2.60.98.60">
    <property type="entry name" value="Cell-cell fusogen EFF/AFF, domain 1"/>
    <property type="match status" value="1"/>
</dbReference>
<name>A0ABD6EDY8_9BILA</name>
<protein>
    <submittedName>
        <fullName evidence="2">Uncharacterized protein</fullName>
    </submittedName>
</protein>
<evidence type="ECO:0000256" key="1">
    <source>
        <dbReference type="SAM" id="SignalP"/>
    </source>
</evidence>
<reference evidence="2 3" key="1">
    <citation type="submission" date="2024-08" db="EMBL/GenBank/DDBJ databases">
        <title>Gnathostoma spinigerum genome.</title>
        <authorList>
            <person name="Gonzalez-Bertolin B."/>
            <person name="Monzon S."/>
            <person name="Zaballos A."/>
            <person name="Jimenez P."/>
            <person name="Dekumyoy P."/>
            <person name="Varona S."/>
            <person name="Cuesta I."/>
            <person name="Sumanam S."/>
            <person name="Adisakwattana P."/>
            <person name="Gasser R.B."/>
            <person name="Hernandez-Gonzalez A."/>
            <person name="Young N.D."/>
            <person name="Perteguer M.J."/>
        </authorList>
    </citation>
    <scope>NUCLEOTIDE SEQUENCE [LARGE SCALE GENOMIC DNA]</scope>
    <source>
        <strain evidence="2">AL3</strain>
        <tissue evidence="2">Liver</tissue>
    </source>
</reference>
<dbReference type="PANTHER" id="PTHR37415">
    <property type="entry name" value="EFF-1A"/>
    <property type="match status" value="1"/>
</dbReference>
<comment type="caution">
    <text evidence="2">The sequence shown here is derived from an EMBL/GenBank/DDBJ whole genome shotgun (WGS) entry which is preliminary data.</text>
</comment>
<dbReference type="PANTHER" id="PTHR37415:SF2">
    <property type="entry name" value="EFF-1A-RELATED"/>
    <property type="match status" value="1"/>
</dbReference>
<organism evidence="2 3">
    <name type="scientific">Gnathostoma spinigerum</name>
    <dbReference type="NCBI Taxonomy" id="75299"/>
    <lineage>
        <taxon>Eukaryota</taxon>
        <taxon>Metazoa</taxon>
        <taxon>Ecdysozoa</taxon>
        <taxon>Nematoda</taxon>
        <taxon>Chromadorea</taxon>
        <taxon>Rhabditida</taxon>
        <taxon>Spirurina</taxon>
        <taxon>Gnathostomatomorpha</taxon>
        <taxon>Gnathostomatoidea</taxon>
        <taxon>Gnathostomatidae</taxon>
        <taxon>Gnathostoma</taxon>
    </lineage>
</organism>
<feature type="chain" id="PRO_5044781806" evidence="1">
    <location>
        <begin position="23"/>
        <end position="182"/>
    </location>
</feature>
<feature type="signal peptide" evidence="1">
    <location>
        <begin position="1"/>
        <end position="22"/>
    </location>
</feature>
<evidence type="ECO:0000313" key="3">
    <source>
        <dbReference type="Proteomes" id="UP001608902"/>
    </source>
</evidence>
<accession>A0ABD6EDY8</accession>
<evidence type="ECO:0000313" key="2">
    <source>
        <dbReference type="EMBL" id="MFH4975058.1"/>
    </source>
</evidence>
<sequence length="182" mass="20261">MGDTPLLFMLLLRMLLIPWCSTSSVPHFSELFHPRLPVLPPHCTKTAITRSTLSHAAGDLTARTVMMNLHIALGTTVCFRLENGSKEEPEPTSFLKDILPDRTLSNSWLHTLTLSQLEHHHPISQTYTFAIPEVRTSCICDCDPASSVCSARTHSFAMCSVKNNSKVGGYAVIFTLGKQRFY</sequence>
<dbReference type="Pfam" id="PF14884">
    <property type="entry name" value="EFF-AFF"/>
    <property type="match status" value="1"/>
</dbReference>
<dbReference type="AlphaFoldDB" id="A0ABD6EDY8"/>
<gene>
    <name evidence="2" type="ORF">AB6A40_001767</name>
</gene>
<dbReference type="InterPro" id="IPR029213">
    <property type="entry name" value="Fusogen_EFF/AFF"/>
</dbReference>
<proteinExistence type="predicted"/>
<dbReference type="Proteomes" id="UP001608902">
    <property type="component" value="Unassembled WGS sequence"/>
</dbReference>
<keyword evidence="1" id="KW-0732">Signal</keyword>